<dbReference type="EMBL" id="HBET01011271">
    <property type="protein sequence ID" value="CAD8563393.1"/>
    <property type="molecule type" value="Transcribed_RNA"/>
</dbReference>
<dbReference type="GO" id="GO:0003924">
    <property type="term" value="F:GTPase activity"/>
    <property type="evidence" value="ECO:0007669"/>
    <property type="project" value="InterPro"/>
</dbReference>
<dbReference type="Pfam" id="PF00071">
    <property type="entry name" value="Ras"/>
    <property type="match status" value="1"/>
</dbReference>
<keyword evidence="1" id="KW-0547">Nucleotide-binding</keyword>
<evidence type="ECO:0000313" key="3">
    <source>
        <dbReference type="EMBL" id="CAD8563393.1"/>
    </source>
</evidence>
<dbReference type="AlphaFoldDB" id="A0A7S0PCU8"/>
<reference evidence="3" key="1">
    <citation type="submission" date="2021-01" db="EMBL/GenBank/DDBJ databases">
        <authorList>
            <person name="Corre E."/>
            <person name="Pelletier E."/>
            <person name="Niang G."/>
            <person name="Scheremetjew M."/>
            <person name="Finn R."/>
            <person name="Kale V."/>
            <person name="Holt S."/>
            <person name="Cochrane G."/>
            <person name="Meng A."/>
            <person name="Brown T."/>
            <person name="Cohen L."/>
        </authorList>
    </citation>
    <scope>NUCLEOTIDE SEQUENCE</scope>
    <source>
        <strain evidence="3">E4-10</strain>
    </source>
</reference>
<keyword evidence="2" id="KW-0342">GTP-binding</keyword>
<dbReference type="PANTHER" id="PTHR24073">
    <property type="entry name" value="DRAB5-RELATED"/>
    <property type="match status" value="1"/>
</dbReference>
<dbReference type="GO" id="GO:0005525">
    <property type="term" value="F:GTP binding"/>
    <property type="evidence" value="ECO:0007669"/>
    <property type="project" value="UniProtKB-KW"/>
</dbReference>
<dbReference type="Gene3D" id="3.40.50.300">
    <property type="entry name" value="P-loop containing nucleotide triphosphate hydrolases"/>
    <property type="match status" value="1"/>
</dbReference>
<evidence type="ECO:0000256" key="2">
    <source>
        <dbReference type="ARBA" id="ARBA00023134"/>
    </source>
</evidence>
<dbReference type="InterPro" id="IPR027417">
    <property type="entry name" value="P-loop_NTPase"/>
</dbReference>
<sequence length="175" mass="18550">MLLLPVRGSTMSRALLCCRSCVPGSGEERFASMIPTVVRGCRVLVLVYDVTDPRTVDDMMDRFVKDCEPQLSEHLALVAVVANKVDTLDDAGRAEAQATVDEKVRSIEQRLHDAERAAAVHGFLTSAKSGEGVEALLERAIDEAGPAAAEAAAVPPLVTDAPRGSSGGSGWFARC</sequence>
<proteinExistence type="predicted"/>
<organism evidence="3">
    <name type="scientific">Cafeteria roenbergensis</name>
    <name type="common">Marine flagellate</name>
    <dbReference type="NCBI Taxonomy" id="33653"/>
    <lineage>
        <taxon>Eukaryota</taxon>
        <taxon>Sar</taxon>
        <taxon>Stramenopiles</taxon>
        <taxon>Bigyra</taxon>
        <taxon>Opalozoa</taxon>
        <taxon>Bicosoecida</taxon>
        <taxon>Cafeteriaceae</taxon>
        <taxon>Cafeteria</taxon>
    </lineage>
</organism>
<protein>
    <submittedName>
        <fullName evidence="3">Uncharacterized protein</fullName>
    </submittedName>
</protein>
<accession>A0A7S0PCU8</accession>
<evidence type="ECO:0000256" key="1">
    <source>
        <dbReference type="ARBA" id="ARBA00022741"/>
    </source>
</evidence>
<dbReference type="PROSITE" id="PS51419">
    <property type="entry name" value="RAB"/>
    <property type="match status" value="1"/>
</dbReference>
<dbReference type="SUPFAM" id="SSF52540">
    <property type="entry name" value="P-loop containing nucleoside triphosphate hydrolases"/>
    <property type="match status" value="1"/>
</dbReference>
<gene>
    <name evidence="3" type="ORF">CROE0942_LOCUS7770</name>
</gene>
<name>A0A7S0PCU8_CAFRO</name>
<dbReference type="SMART" id="SM00175">
    <property type="entry name" value="RAB"/>
    <property type="match status" value="1"/>
</dbReference>
<dbReference type="InterPro" id="IPR001806">
    <property type="entry name" value="Small_GTPase"/>
</dbReference>